<keyword evidence="2" id="KW-1185">Reference proteome</keyword>
<reference evidence="1 2" key="1">
    <citation type="journal article" date="2022" name="Nat. Ecol. Evol.">
        <title>A masculinizing supergene underlies an exaggerated male reproductive morph in a spider.</title>
        <authorList>
            <person name="Hendrickx F."/>
            <person name="De Corte Z."/>
            <person name="Sonet G."/>
            <person name="Van Belleghem S.M."/>
            <person name="Kostlbacher S."/>
            <person name="Vangestel C."/>
        </authorList>
    </citation>
    <scope>NUCLEOTIDE SEQUENCE [LARGE SCALE GENOMIC DNA]</scope>
    <source>
        <strain evidence="1">W744_W776</strain>
    </source>
</reference>
<dbReference type="EMBL" id="JAFNEN010000054">
    <property type="protein sequence ID" value="KAG8197519.1"/>
    <property type="molecule type" value="Genomic_DNA"/>
</dbReference>
<dbReference type="Proteomes" id="UP000827092">
    <property type="component" value="Unassembled WGS sequence"/>
</dbReference>
<organism evidence="1 2">
    <name type="scientific">Oedothorax gibbosus</name>
    <dbReference type="NCBI Taxonomy" id="931172"/>
    <lineage>
        <taxon>Eukaryota</taxon>
        <taxon>Metazoa</taxon>
        <taxon>Ecdysozoa</taxon>
        <taxon>Arthropoda</taxon>
        <taxon>Chelicerata</taxon>
        <taxon>Arachnida</taxon>
        <taxon>Araneae</taxon>
        <taxon>Araneomorphae</taxon>
        <taxon>Entelegynae</taxon>
        <taxon>Araneoidea</taxon>
        <taxon>Linyphiidae</taxon>
        <taxon>Erigoninae</taxon>
        <taxon>Oedothorax</taxon>
    </lineage>
</organism>
<proteinExistence type="predicted"/>
<gene>
    <name evidence="1" type="ORF">JTE90_007257</name>
</gene>
<name>A0AAV6VLK1_9ARAC</name>
<accession>A0AAV6VLK1</accession>
<dbReference type="AlphaFoldDB" id="A0AAV6VLK1"/>
<comment type="caution">
    <text evidence="1">The sequence shown here is derived from an EMBL/GenBank/DDBJ whole genome shotgun (WGS) entry which is preliminary data.</text>
</comment>
<evidence type="ECO:0000313" key="1">
    <source>
        <dbReference type="EMBL" id="KAG8197519.1"/>
    </source>
</evidence>
<protein>
    <submittedName>
        <fullName evidence="1">Uncharacterized protein</fullName>
    </submittedName>
</protein>
<evidence type="ECO:0000313" key="2">
    <source>
        <dbReference type="Proteomes" id="UP000827092"/>
    </source>
</evidence>
<sequence>MGETTHERNRQICRLHLAAKNSHKVLATQRIQHPAVIPFWSTYTEYTYKYWEAGGTGWNNLLILYLEAQVGGYGGPDGY</sequence>